<dbReference type="Proteomes" id="UP000011115">
    <property type="component" value="Unassembled WGS sequence"/>
</dbReference>
<accession>M1DS94</accession>
<evidence type="ECO:0000256" key="1">
    <source>
        <dbReference type="SAM" id="MobiDB-lite"/>
    </source>
</evidence>
<dbReference type="AlphaFoldDB" id="M1DS94"/>
<feature type="compositionally biased region" description="Polar residues" evidence="1">
    <location>
        <begin position="60"/>
        <end position="71"/>
    </location>
</feature>
<dbReference type="Gramene" id="PGSC0003DMT400093582">
    <property type="protein sequence ID" value="PGSC0003DMT400093582"/>
    <property type="gene ID" value="PGSC0003DMG400043153"/>
</dbReference>
<feature type="region of interest" description="Disordered" evidence="1">
    <location>
        <begin position="202"/>
        <end position="250"/>
    </location>
</feature>
<dbReference type="InParanoid" id="M1DS94"/>
<reference evidence="3" key="1">
    <citation type="journal article" date="2011" name="Nature">
        <title>Genome sequence and analysis of the tuber crop potato.</title>
        <authorList>
            <consortium name="The Potato Genome Sequencing Consortium"/>
        </authorList>
    </citation>
    <scope>NUCLEOTIDE SEQUENCE [LARGE SCALE GENOMIC DNA]</scope>
    <source>
        <strain evidence="3">cv. DM1-3 516 R44</strain>
    </source>
</reference>
<feature type="compositionally biased region" description="Polar residues" evidence="1">
    <location>
        <begin position="221"/>
        <end position="232"/>
    </location>
</feature>
<dbReference type="PANTHER" id="PTHR33180">
    <property type="entry name" value="PHOTOSYSTEM II CP43 REACTION CENTER PROTEIN"/>
    <property type="match status" value="1"/>
</dbReference>
<evidence type="ECO:0008006" key="4">
    <source>
        <dbReference type="Google" id="ProtNLM"/>
    </source>
</evidence>
<dbReference type="PANTHER" id="PTHR33180:SF31">
    <property type="entry name" value="POLYPROTEIN PROTEIN"/>
    <property type="match status" value="1"/>
</dbReference>
<reference evidence="2" key="2">
    <citation type="submission" date="2015-06" db="UniProtKB">
        <authorList>
            <consortium name="EnsemblPlants"/>
        </authorList>
    </citation>
    <scope>IDENTIFICATION</scope>
    <source>
        <strain evidence="2">DM1-3 516 R44</strain>
    </source>
</reference>
<keyword evidence="3" id="KW-1185">Reference proteome</keyword>
<organism evidence="2 3">
    <name type="scientific">Solanum tuberosum</name>
    <name type="common">Potato</name>
    <dbReference type="NCBI Taxonomy" id="4113"/>
    <lineage>
        <taxon>Eukaryota</taxon>
        <taxon>Viridiplantae</taxon>
        <taxon>Streptophyta</taxon>
        <taxon>Embryophyta</taxon>
        <taxon>Tracheophyta</taxon>
        <taxon>Spermatophyta</taxon>
        <taxon>Magnoliopsida</taxon>
        <taxon>eudicotyledons</taxon>
        <taxon>Gunneridae</taxon>
        <taxon>Pentapetalae</taxon>
        <taxon>asterids</taxon>
        <taxon>lamiids</taxon>
        <taxon>Solanales</taxon>
        <taxon>Solanaceae</taxon>
        <taxon>Solanoideae</taxon>
        <taxon>Solaneae</taxon>
        <taxon>Solanum</taxon>
    </lineage>
</organism>
<dbReference type="HOGENOM" id="CLU_1055257_0_0_1"/>
<protein>
    <recommendedName>
        <fullName evidence="4">Integrase core domain containing protein</fullName>
    </recommendedName>
</protein>
<dbReference type="EnsemblPlants" id="PGSC0003DMT400093582">
    <property type="protein sequence ID" value="PGSC0003DMT400093582"/>
    <property type="gene ID" value="PGSC0003DMG400043153"/>
</dbReference>
<dbReference type="PaxDb" id="4113-PGSC0003DMT400093582"/>
<sequence length="264" mass="28688">MPIFLEIFEVNSFGELDLARQSDSATHRLVRQVYMARPKVAGRDMSPRKRAKGIKINEDATASNANATKLPTTGRKGKGKGKAYVPTSPEASSDSDDFYAPHLTTSESKGEHQEHQAVTFEPEDEEMAMRVKHCQTSLPFLVLITEMYRRAQVPRDKKKYLEVITTSSTDIQRIEAEYLKDEAEKKKAAPMDTSLVVDTNALPTEAPLPTPAPGPSGTSNAAPSVTPSSFTASVPPRSGTVAASRPPLTPALLLRMGQLAHSAD</sequence>
<evidence type="ECO:0000313" key="3">
    <source>
        <dbReference type="Proteomes" id="UP000011115"/>
    </source>
</evidence>
<evidence type="ECO:0000313" key="2">
    <source>
        <dbReference type="EnsemblPlants" id="PGSC0003DMT400093582"/>
    </source>
</evidence>
<name>M1DS94_SOLTU</name>
<proteinExistence type="predicted"/>
<feature type="region of interest" description="Disordered" evidence="1">
    <location>
        <begin position="59"/>
        <end position="114"/>
    </location>
</feature>